<keyword evidence="3" id="KW-1185">Reference proteome</keyword>
<feature type="region of interest" description="Disordered" evidence="1">
    <location>
        <begin position="209"/>
        <end position="233"/>
    </location>
</feature>
<gene>
    <name evidence="2" type="ORF">BU23DRAFT_570758</name>
</gene>
<dbReference type="AlphaFoldDB" id="A0A6A5V2U8"/>
<sequence>MRLFSGFPGGWWSLIAGPGPGLTVVTILRLIASAHDGSLNKLGFSASKKEREEKLKPDKHILIEFGRDRVQLYVSTFSIPQASALLVDFAALPALERHVKLPDVAKFMFDDYLAWNKDVEQTAETSSWGRIILLAHTIKVKAGDTRDAGMRQVLSRLFKRSGFLVSHLEVTAQELAHMGLKWEHVDAYASPGPYEADFYFAERVTKATDAGVGPEEEDELVDASGSPSWRTPVAPQCLVDATEDQPNLSAFHGDSGEEGGKEDGSVDRAMQVTQGPEPSAQNETKSVDSTLADERTSQSSTAETKAPPIDDVDATTTVEEKIEVASAKPETPVDASPAYHGSKEASCRLWYF</sequence>
<evidence type="ECO:0000256" key="1">
    <source>
        <dbReference type="SAM" id="MobiDB-lite"/>
    </source>
</evidence>
<name>A0A6A5V2U8_9PLEO</name>
<feature type="region of interest" description="Disordered" evidence="1">
    <location>
        <begin position="272"/>
        <end position="345"/>
    </location>
</feature>
<evidence type="ECO:0000313" key="3">
    <source>
        <dbReference type="Proteomes" id="UP000800036"/>
    </source>
</evidence>
<proteinExistence type="predicted"/>
<organism evidence="2 3">
    <name type="scientific">Bimuria novae-zelandiae CBS 107.79</name>
    <dbReference type="NCBI Taxonomy" id="1447943"/>
    <lineage>
        <taxon>Eukaryota</taxon>
        <taxon>Fungi</taxon>
        <taxon>Dikarya</taxon>
        <taxon>Ascomycota</taxon>
        <taxon>Pezizomycotina</taxon>
        <taxon>Dothideomycetes</taxon>
        <taxon>Pleosporomycetidae</taxon>
        <taxon>Pleosporales</taxon>
        <taxon>Massarineae</taxon>
        <taxon>Didymosphaeriaceae</taxon>
        <taxon>Bimuria</taxon>
    </lineage>
</organism>
<feature type="compositionally biased region" description="Polar residues" evidence="1">
    <location>
        <begin position="272"/>
        <end position="289"/>
    </location>
</feature>
<reference evidence="2" key="1">
    <citation type="journal article" date="2020" name="Stud. Mycol.">
        <title>101 Dothideomycetes genomes: a test case for predicting lifestyles and emergence of pathogens.</title>
        <authorList>
            <person name="Haridas S."/>
            <person name="Albert R."/>
            <person name="Binder M."/>
            <person name="Bloem J."/>
            <person name="Labutti K."/>
            <person name="Salamov A."/>
            <person name="Andreopoulos B."/>
            <person name="Baker S."/>
            <person name="Barry K."/>
            <person name="Bills G."/>
            <person name="Bluhm B."/>
            <person name="Cannon C."/>
            <person name="Castanera R."/>
            <person name="Culley D."/>
            <person name="Daum C."/>
            <person name="Ezra D."/>
            <person name="Gonzalez J."/>
            <person name="Henrissat B."/>
            <person name="Kuo A."/>
            <person name="Liang C."/>
            <person name="Lipzen A."/>
            <person name="Lutzoni F."/>
            <person name="Magnuson J."/>
            <person name="Mondo S."/>
            <person name="Nolan M."/>
            <person name="Ohm R."/>
            <person name="Pangilinan J."/>
            <person name="Park H.-J."/>
            <person name="Ramirez L."/>
            <person name="Alfaro M."/>
            <person name="Sun H."/>
            <person name="Tritt A."/>
            <person name="Yoshinaga Y."/>
            <person name="Zwiers L.-H."/>
            <person name="Turgeon B."/>
            <person name="Goodwin S."/>
            <person name="Spatafora J."/>
            <person name="Crous P."/>
            <person name="Grigoriev I."/>
        </authorList>
    </citation>
    <scope>NUCLEOTIDE SEQUENCE</scope>
    <source>
        <strain evidence="2">CBS 107.79</strain>
    </source>
</reference>
<protein>
    <submittedName>
        <fullName evidence="2">Uncharacterized protein</fullName>
    </submittedName>
</protein>
<dbReference type="Proteomes" id="UP000800036">
    <property type="component" value="Unassembled WGS sequence"/>
</dbReference>
<accession>A0A6A5V2U8</accession>
<dbReference type="EMBL" id="ML976701">
    <property type="protein sequence ID" value="KAF1970352.1"/>
    <property type="molecule type" value="Genomic_DNA"/>
</dbReference>
<evidence type="ECO:0000313" key="2">
    <source>
        <dbReference type="EMBL" id="KAF1970352.1"/>
    </source>
</evidence>